<dbReference type="InterPro" id="IPR051121">
    <property type="entry name" value="FAH"/>
</dbReference>
<dbReference type="EMBL" id="VYQA01000001">
    <property type="protein sequence ID" value="KAA9033595.1"/>
    <property type="molecule type" value="Genomic_DNA"/>
</dbReference>
<evidence type="ECO:0000313" key="4">
    <source>
        <dbReference type="EMBL" id="KAA9021234.1"/>
    </source>
</evidence>
<sequence>MKLCRIGDAGQERPALVDGDGYIRDLSAHVADLDGAAIGPEGLARLAAIDPTSLPLIEGPVRYGPPVAGTRQFVAIGLNYADHAAESNLPIPAEPVVFNKWVSCIQGPNDPVTIPAGSQKTDWEVELGVIIGSTANNVSEADALNHVAGYCVVDDVSERAWQIERGATWDKGKGFPTFGPVGPWLVTADEVGDPQALSMWLDVNGARKQDGSTKTMIFTVAQIVAYVSQFMTLLPGDIITTGTPPGVGLGQKPEPWYLKAGDVVSLGIEKLGEQKHQFV</sequence>
<protein>
    <submittedName>
        <fullName evidence="5">Fumarylacetoacetate hydrolase family protein</fullName>
    </submittedName>
</protein>
<dbReference type="GO" id="GO:0016787">
    <property type="term" value="F:hydrolase activity"/>
    <property type="evidence" value="ECO:0007669"/>
    <property type="project" value="UniProtKB-KW"/>
</dbReference>
<dbReference type="Proteomes" id="UP000326364">
    <property type="component" value="Unassembled WGS sequence"/>
</dbReference>
<name>A0A5J5IAH6_9SPHN</name>
<gene>
    <name evidence="5" type="ORF">F4U95_00545</name>
    <name evidence="4" type="ORF">F4U96_00545</name>
</gene>
<reference evidence="6 7" key="1">
    <citation type="submission" date="2019-09" db="EMBL/GenBank/DDBJ databases">
        <authorList>
            <person name="Feng G."/>
        </authorList>
    </citation>
    <scope>NUCLEOTIDE SEQUENCE [LARGE SCALE GENOMIC DNA]</scope>
    <source>
        <strain evidence="5 6">KACC 19283</strain>
        <strain evidence="4 7">KACC 19284</strain>
    </source>
</reference>
<keyword evidence="2" id="KW-0479">Metal-binding</keyword>
<evidence type="ECO:0000313" key="6">
    <source>
        <dbReference type="Proteomes" id="UP000325933"/>
    </source>
</evidence>
<proteinExistence type="inferred from homology"/>
<dbReference type="GO" id="GO:0046872">
    <property type="term" value="F:metal ion binding"/>
    <property type="evidence" value="ECO:0007669"/>
    <property type="project" value="UniProtKB-KW"/>
</dbReference>
<dbReference type="EMBL" id="VYQB01000001">
    <property type="protein sequence ID" value="KAA9021234.1"/>
    <property type="molecule type" value="Genomic_DNA"/>
</dbReference>
<evidence type="ECO:0000313" key="7">
    <source>
        <dbReference type="Proteomes" id="UP000326364"/>
    </source>
</evidence>
<keyword evidence="7" id="KW-1185">Reference proteome</keyword>
<dbReference type="RefSeq" id="WP_150411819.1">
    <property type="nucleotide sequence ID" value="NZ_JBNNIY010000005.1"/>
</dbReference>
<dbReference type="GO" id="GO:0019752">
    <property type="term" value="P:carboxylic acid metabolic process"/>
    <property type="evidence" value="ECO:0007669"/>
    <property type="project" value="UniProtKB-ARBA"/>
</dbReference>
<dbReference type="AlphaFoldDB" id="A0A5J5IAH6"/>
<evidence type="ECO:0000259" key="3">
    <source>
        <dbReference type="Pfam" id="PF01557"/>
    </source>
</evidence>
<dbReference type="InterPro" id="IPR011234">
    <property type="entry name" value="Fumarylacetoacetase-like_C"/>
</dbReference>
<dbReference type="Gene3D" id="3.90.850.10">
    <property type="entry name" value="Fumarylacetoacetase-like, C-terminal domain"/>
    <property type="match status" value="1"/>
</dbReference>
<accession>A0A5J5IAH6</accession>
<comment type="similarity">
    <text evidence="1">Belongs to the FAH family.</text>
</comment>
<feature type="domain" description="Fumarylacetoacetase-like C-terminal" evidence="3">
    <location>
        <begin position="73"/>
        <end position="278"/>
    </location>
</feature>
<keyword evidence="5" id="KW-0378">Hydrolase</keyword>
<dbReference type="FunFam" id="3.90.850.10:FF:000002">
    <property type="entry name" value="2-hydroxyhepta-2,4-diene-1,7-dioate isomerase"/>
    <property type="match status" value="1"/>
</dbReference>
<dbReference type="PANTHER" id="PTHR42796:SF4">
    <property type="entry name" value="FUMARYLACETOACETATE HYDROLASE DOMAIN-CONTAINING PROTEIN 2A"/>
    <property type="match status" value="1"/>
</dbReference>
<evidence type="ECO:0000256" key="2">
    <source>
        <dbReference type="ARBA" id="ARBA00022723"/>
    </source>
</evidence>
<dbReference type="InterPro" id="IPR036663">
    <property type="entry name" value="Fumarylacetoacetase_C_sf"/>
</dbReference>
<evidence type="ECO:0000313" key="5">
    <source>
        <dbReference type="EMBL" id="KAA9033595.1"/>
    </source>
</evidence>
<dbReference type="Pfam" id="PF01557">
    <property type="entry name" value="FAA_hydrolase"/>
    <property type="match status" value="1"/>
</dbReference>
<dbReference type="SUPFAM" id="SSF56529">
    <property type="entry name" value="FAH"/>
    <property type="match status" value="1"/>
</dbReference>
<dbReference type="GO" id="GO:0016853">
    <property type="term" value="F:isomerase activity"/>
    <property type="evidence" value="ECO:0007669"/>
    <property type="project" value="UniProtKB-ARBA"/>
</dbReference>
<organism evidence="5 6">
    <name type="scientific">Sphingobium limneticum</name>
    <dbReference type="NCBI Taxonomy" id="1007511"/>
    <lineage>
        <taxon>Bacteria</taxon>
        <taxon>Pseudomonadati</taxon>
        <taxon>Pseudomonadota</taxon>
        <taxon>Alphaproteobacteria</taxon>
        <taxon>Sphingomonadales</taxon>
        <taxon>Sphingomonadaceae</taxon>
        <taxon>Sphingobium</taxon>
    </lineage>
</organism>
<dbReference type="PANTHER" id="PTHR42796">
    <property type="entry name" value="FUMARYLACETOACETATE HYDROLASE DOMAIN-CONTAINING PROTEIN 2A-RELATED"/>
    <property type="match status" value="1"/>
</dbReference>
<comment type="caution">
    <text evidence="5">The sequence shown here is derived from an EMBL/GenBank/DDBJ whole genome shotgun (WGS) entry which is preliminary data.</text>
</comment>
<dbReference type="Proteomes" id="UP000325933">
    <property type="component" value="Unassembled WGS sequence"/>
</dbReference>
<evidence type="ECO:0000256" key="1">
    <source>
        <dbReference type="ARBA" id="ARBA00010211"/>
    </source>
</evidence>